<keyword evidence="1 3" id="KW-0808">Transferase</keyword>
<evidence type="ECO:0000313" key="3">
    <source>
        <dbReference type="EMBL" id="WCZ32307.1"/>
    </source>
</evidence>
<dbReference type="GO" id="GO:0032259">
    <property type="term" value="P:methylation"/>
    <property type="evidence" value="ECO:0007669"/>
    <property type="project" value="UniProtKB-KW"/>
</dbReference>
<protein>
    <submittedName>
        <fullName evidence="3">Ubiquinone biosynthesis O-methyltransferase</fullName>
        <ecNumber evidence="3">2.1.1.222</ecNumber>
    </submittedName>
</protein>
<dbReference type="PANTHER" id="PTHR43861">
    <property type="entry name" value="TRANS-ACONITATE 2-METHYLTRANSFERASE-RELATED"/>
    <property type="match status" value="1"/>
</dbReference>
<dbReference type="Pfam" id="PF13649">
    <property type="entry name" value="Methyltransf_25"/>
    <property type="match status" value="1"/>
</dbReference>
<dbReference type="InterPro" id="IPR041698">
    <property type="entry name" value="Methyltransf_25"/>
</dbReference>
<dbReference type="EMBL" id="CP063189">
    <property type="protein sequence ID" value="WCZ32307.1"/>
    <property type="molecule type" value="Genomic_DNA"/>
</dbReference>
<keyword evidence="4" id="KW-1185">Reference proteome</keyword>
<evidence type="ECO:0000313" key="4">
    <source>
        <dbReference type="Proteomes" id="UP001220064"/>
    </source>
</evidence>
<dbReference type="RefSeq" id="WP_022862497.1">
    <property type="nucleotide sequence ID" value="NZ_ATVG01000002.1"/>
</dbReference>
<evidence type="ECO:0000259" key="2">
    <source>
        <dbReference type="Pfam" id="PF13649"/>
    </source>
</evidence>
<keyword evidence="3" id="KW-0830">Ubiquinone</keyword>
<proteinExistence type="predicted"/>
<dbReference type="EC" id="2.1.1.222" evidence="3"/>
<reference evidence="3 4" key="1">
    <citation type="submission" date="2020-10" db="EMBL/GenBank/DDBJ databases">
        <title>Complete genome sequence of Corynebacterium massiliense DSM 45435, type strain of Corynebacterium massiliense.</title>
        <authorList>
            <person name="Busche T."/>
            <person name="Kalinowski J."/>
            <person name="Ruckert C."/>
        </authorList>
    </citation>
    <scope>NUCLEOTIDE SEQUENCE [LARGE SCALE GENOMIC DNA]</scope>
    <source>
        <strain evidence="3 4">DSM 45435</strain>
    </source>
</reference>
<gene>
    <name evidence="3" type="primary">ubiG</name>
    <name evidence="3" type="ORF">CMASS_04280</name>
</gene>
<sequence>MSTFDAEANAAEWNSRYSESDRMWSGNPNGALVDIAKHIAPGRALDVGCGEGADAVWLASHGWQVTAIDPSSVALERARAHGANTSVAWINSGIQEFAARERAESFDLVSAMYPVIEAPDPDTGVEYLTELVAPGGHLLFVHHVVDPEHLRQHPEFAHVLSVDAVRDYLTAHADEWSVEVAEDRARTVTSGRGAGHSTDRVILARRGQKI</sequence>
<organism evidence="3 4">
    <name type="scientific">Corynebacterium massiliense DSM 45435</name>
    <dbReference type="NCBI Taxonomy" id="1121364"/>
    <lineage>
        <taxon>Bacteria</taxon>
        <taxon>Bacillati</taxon>
        <taxon>Actinomycetota</taxon>
        <taxon>Actinomycetes</taxon>
        <taxon>Mycobacteriales</taxon>
        <taxon>Corynebacteriaceae</taxon>
        <taxon>Corynebacterium</taxon>
    </lineage>
</organism>
<dbReference type="Proteomes" id="UP001220064">
    <property type="component" value="Chromosome"/>
</dbReference>
<name>A0ABY7U976_9CORY</name>
<dbReference type="GO" id="GO:0102208">
    <property type="term" value="F:2-polyprenyl-6-hydroxyphenol methylase activity"/>
    <property type="evidence" value="ECO:0007669"/>
    <property type="project" value="UniProtKB-EC"/>
</dbReference>
<feature type="domain" description="Methyltransferase" evidence="2">
    <location>
        <begin position="45"/>
        <end position="136"/>
    </location>
</feature>
<dbReference type="CDD" id="cd02440">
    <property type="entry name" value="AdoMet_MTases"/>
    <property type="match status" value="1"/>
</dbReference>
<dbReference type="Gene3D" id="3.40.50.150">
    <property type="entry name" value="Vaccinia Virus protein VP39"/>
    <property type="match status" value="1"/>
</dbReference>
<dbReference type="InterPro" id="IPR029063">
    <property type="entry name" value="SAM-dependent_MTases_sf"/>
</dbReference>
<accession>A0ABY7U976</accession>
<dbReference type="SUPFAM" id="SSF53335">
    <property type="entry name" value="S-adenosyl-L-methionine-dependent methyltransferases"/>
    <property type="match status" value="1"/>
</dbReference>
<keyword evidence="3" id="KW-0489">Methyltransferase</keyword>
<evidence type="ECO:0000256" key="1">
    <source>
        <dbReference type="ARBA" id="ARBA00022679"/>
    </source>
</evidence>